<keyword evidence="1" id="KW-0812">Transmembrane</keyword>
<dbReference type="Proteomes" id="UP000630887">
    <property type="component" value="Unassembled WGS sequence"/>
</dbReference>
<evidence type="ECO:0000313" key="3">
    <source>
        <dbReference type="EMBL" id="GIG04029.1"/>
    </source>
</evidence>
<evidence type="ECO:0000256" key="1">
    <source>
        <dbReference type="SAM" id="Phobius"/>
    </source>
</evidence>
<evidence type="ECO:0008006" key="5">
    <source>
        <dbReference type="Google" id="ProtNLM"/>
    </source>
</evidence>
<dbReference type="EMBL" id="BONI01000004">
    <property type="protein sequence ID" value="GIG04029.1"/>
    <property type="molecule type" value="Genomic_DNA"/>
</dbReference>
<keyword evidence="1" id="KW-1133">Transmembrane helix</keyword>
<evidence type="ECO:0000256" key="2">
    <source>
        <dbReference type="SAM" id="SignalP"/>
    </source>
</evidence>
<accession>A0A8J3KV92</accession>
<reference evidence="3 4" key="1">
    <citation type="submission" date="2021-01" db="EMBL/GenBank/DDBJ databases">
        <title>Whole genome shotgun sequence of Catellatospora coxensis NBRC 107359.</title>
        <authorList>
            <person name="Komaki H."/>
            <person name="Tamura T."/>
        </authorList>
    </citation>
    <scope>NUCLEOTIDE SEQUENCE [LARGE SCALE GENOMIC DNA]</scope>
    <source>
        <strain evidence="3 4">NBRC 107359</strain>
    </source>
</reference>
<feature type="signal peptide" evidence="2">
    <location>
        <begin position="1"/>
        <end position="30"/>
    </location>
</feature>
<dbReference type="AlphaFoldDB" id="A0A8J3KV92"/>
<feature type="chain" id="PRO_5039029867" description="LPXTG-motif cell wall-anchored protein" evidence="2">
    <location>
        <begin position="31"/>
        <end position="365"/>
    </location>
</feature>
<keyword evidence="1" id="KW-0472">Membrane</keyword>
<sequence length="365" mass="37854">MGTLRRRPILRALARPCAVLASLLGTAVLAAPAAADPIGPSVPVMGIKSVGDVVATRDTLSVEDVVLDIGFLGTQQIRFRFDLVNGTQQGDPINFLADQTDPACQTLGSAPATTVECAYTRQVVAGQVEQFSFQHRTSRPGPVGFPSVRMTVSVGELSMGQTLRPARVKPEADLVVTVAGPARGQVGEVAMFEWTLANVGLDPVWESAGLVKLTAPAGTEFPPLAQIAVPDDLTCNPRSATKTAISCWFLVVEPGAADARRVSWPLKIVSSRVGEGSVVAQLANMTGVQPEGDFADPTPGNNNAVVRVVVAPSGQPNPGDSVSPSPGDGQLANTGTNTFLVIGIGLVVVLLGAVLVAATRRRMAA</sequence>
<evidence type="ECO:0000313" key="4">
    <source>
        <dbReference type="Proteomes" id="UP000630887"/>
    </source>
</evidence>
<dbReference type="NCBIfam" id="TIGR01167">
    <property type="entry name" value="LPXTG_anchor"/>
    <property type="match status" value="1"/>
</dbReference>
<comment type="caution">
    <text evidence="3">The sequence shown here is derived from an EMBL/GenBank/DDBJ whole genome shotgun (WGS) entry which is preliminary data.</text>
</comment>
<feature type="transmembrane region" description="Helical" evidence="1">
    <location>
        <begin position="339"/>
        <end position="358"/>
    </location>
</feature>
<name>A0A8J3KV92_9ACTN</name>
<proteinExistence type="predicted"/>
<protein>
    <recommendedName>
        <fullName evidence="5">LPXTG-motif cell wall-anchored protein</fullName>
    </recommendedName>
</protein>
<keyword evidence="4" id="KW-1185">Reference proteome</keyword>
<keyword evidence="2" id="KW-0732">Signal</keyword>
<gene>
    <name evidence="3" type="ORF">Cco03nite_07290</name>
</gene>
<organism evidence="3 4">
    <name type="scientific">Catellatospora coxensis</name>
    <dbReference type="NCBI Taxonomy" id="310354"/>
    <lineage>
        <taxon>Bacteria</taxon>
        <taxon>Bacillati</taxon>
        <taxon>Actinomycetota</taxon>
        <taxon>Actinomycetes</taxon>
        <taxon>Micromonosporales</taxon>
        <taxon>Micromonosporaceae</taxon>
        <taxon>Catellatospora</taxon>
    </lineage>
</organism>